<gene>
    <name evidence="1" type="ORF">ACEZDE_19115</name>
</gene>
<name>A0ABV6VYA3_9ACTN</name>
<evidence type="ECO:0000313" key="1">
    <source>
        <dbReference type="EMBL" id="MFC1418726.1"/>
    </source>
</evidence>
<dbReference type="Proteomes" id="UP001592531">
    <property type="component" value="Unassembled WGS sequence"/>
</dbReference>
<keyword evidence="2" id="KW-1185">Reference proteome</keyword>
<dbReference type="RefSeq" id="WP_380537522.1">
    <property type="nucleotide sequence ID" value="NZ_JBHFAB010000013.1"/>
</dbReference>
<evidence type="ECO:0000313" key="2">
    <source>
        <dbReference type="Proteomes" id="UP001592531"/>
    </source>
</evidence>
<dbReference type="EMBL" id="JBHFAB010000013">
    <property type="protein sequence ID" value="MFC1418726.1"/>
    <property type="molecule type" value="Genomic_DNA"/>
</dbReference>
<comment type="caution">
    <text evidence="1">The sequence shown here is derived from an EMBL/GenBank/DDBJ whole genome shotgun (WGS) entry which is preliminary data.</text>
</comment>
<dbReference type="InterPro" id="IPR036806">
    <property type="entry name" value="YozE_SAM-like_sf"/>
</dbReference>
<sequence length="131" mass="14927">MSAPDDFREWVCRFVGCEDQVGALAREIAADDHWPYGVPESLERYRARLVELDCDQEVRETLEAVWSQYPGSEPLLRYFEAGHLPAHLREVSLMVGEVARRAVRLLPPGEQRRLGVQRLLDAKDALVRAAL</sequence>
<dbReference type="Gene3D" id="1.10.150.260">
    <property type="entry name" value="YozE SAM-like"/>
    <property type="match status" value="1"/>
</dbReference>
<proteinExistence type="predicted"/>
<accession>A0ABV6VYA3</accession>
<reference evidence="1 2" key="1">
    <citation type="submission" date="2024-09" db="EMBL/GenBank/DDBJ databases">
        <authorList>
            <person name="Lee S.D."/>
        </authorList>
    </citation>
    <scope>NUCLEOTIDE SEQUENCE [LARGE SCALE GENOMIC DNA]</scope>
    <source>
        <strain evidence="1 2">N8-3</strain>
    </source>
</reference>
<organism evidence="1 2">
    <name type="scientific">Streptacidiphilus cavernicola</name>
    <dbReference type="NCBI Taxonomy" id="3342716"/>
    <lineage>
        <taxon>Bacteria</taxon>
        <taxon>Bacillati</taxon>
        <taxon>Actinomycetota</taxon>
        <taxon>Actinomycetes</taxon>
        <taxon>Kitasatosporales</taxon>
        <taxon>Streptomycetaceae</taxon>
        <taxon>Streptacidiphilus</taxon>
    </lineage>
</organism>
<protein>
    <submittedName>
        <fullName evidence="1">Uncharacterized protein</fullName>
    </submittedName>
</protein>